<protein>
    <submittedName>
        <fullName evidence="1">Uncharacterized protein</fullName>
    </submittedName>
</protein>
<accession>A0ACB6R5A1</accession>
<evidence type="ECO:0000313" key="1">
    <source>
        <dbReference type="EMBL" id="KAF2474434.1"/>
    </source>
</evidence>
<organism evidence="1 2">
    <name type="scientific">Lindgomyces ingoldianus</name>
    <dbReference type="NCBI Taxonomy" id="673940"/>
    <lineage>
        <taxon>Eukaryota</taxon>
        <taxon>Fungi</taxon>
        <taxon>Dikarya</taxon>
        <taxon>Ascomycota</taxon>
        <taxon>Pezizomycotina</taxon>
        <taxon>Dothideomycetes</taxon>
        <taxon>Pleosporomycetidae</taxon>
        <taxon>Pleosporales</taxon>
        <taxon>Lindgomycetaceae</taxon>
        <taxon>Lindgomyces</taxon>
    </lineage>
</organism>
<dbReference type="EMBL" id="MU003498">
    <property type="protein sequence ID" value="KAF2474434.1"/>
    <property type="molecule type" value="Genomic_DNA"/>
</dbReference>
<proteinExistence type="predicted"/>
<dbReference type="Proteomes" id="UP000799755">
    <property type="component" value="Unassembled WGS sequence"/>
</dbReference>
<name>A0ACB6R5A1_9PLEO</name>
<reference evidence="1" key="1">
    <citation type="journal article" date="2020" name="Stud. Mycol.">
        <title>101 Dothideomycetes genomes: a test case for predicting lifestyles and emergence of pathogens.</title>
        <authorList>
            <person name="Haridas S."/>
            <person name="Albert R."/>
            <person name="Binder M."/>
            <person name="Bloem J."/>
            <person name="Labutti K."/>
            <person name="Salamov A."/>
            <person name="Andreopoulos B."/>
            <person name="Baker S."/>
            <person name="Barry K."/>
            <person name="Bills G."/>
            <person name="Bluhm B."/>
            <person name="Cannon C."/>
            <person name="Castanera R."/>
            <person name="Culley D."/>
            <person name="Daum C."/>
            <person name="Ezra D."/>
            <person name="Gonzalez J."/>
            <person name="Henrissat B."/>
            <person name="Kuo A."/>
            <person name="Liang C."/>
            <person name="Lipzen A."/>
            <person name="Lutzoni F."/>
            <person name="Magnuson J."/>
            <person name="Mondo S."/>
            <person name="Nolan M."/>
            <person name="Ohm R."/>
            <person name="Pangilinan J."/>
            <person name="Park H.-J."/>
            <person name="Ramirez L."/>
            <person name="Alfaro M."/>
            <person name="Sun H."/>
            <person name="Tritt A."/>
            <person name="Yoshinaga Y."/>
            <person name="Zwiers L.-H."/>
            <person name="Turgeon B."/>
            <person name="Goodwin S."/>
            <person name="Spatafora J."/>
            <person name="Crous P."/>
            <person name="Grigoriev I."/>
        </authorList>
    </citation>
    <scope>NUCLEOTIDE SEQUENCE</scope>
    <source>
        <strain evidence="1">ATCC 200398</strain>
    </source>
</reference>
<sequence length="295" mass="33432">MPISQSQGRGRLRQTQSTIVDYVLQAFLVLRGLAIVMTYVRSIIKKGHDTYSLSVMNKNLLVVSLSNVPILFCVHNLPHSLRFSAVFSLQGIRWKAQERLPSNFMAIQPIASTPKFWSLLSTGLIEPIGRLPDGIEYYFRPELSYCIGTISRLKLSYHVGIALRPPIKPYIFSSTQISTSAVWLAFQTAIVRFPLKAREESGWPRLNPRRAGRVPLNSLLLTFELCSMTLVSSFFDLLKLQPKVNNGARDRNLHIPPPATAFNLLRTRISLFRETRYVLAEYVKCGYNFDTIAAL</sequence>
<comment type="caution">
    <text evidence="1">The sequence shown here is derived from an EMBL/GenBank/DDBJ whole genome shotgun (WGS) entry which is preliminary data.</text>
</comment>
<evidence type="ECO:0000313" key="2">
    <source>
        <dbReference type="Proteomes" id="UP000799755"/>
    </source>
</evidence>
<keyword evidence="2" id="KW-1185">Reference proteome</keyword>
<gene>
    <name evidence="1" type="ORF">BDR25DRAFT_351987</name>
</gene>